<dbReference type="Pfam" id="PF13193">
    <property type="entry name" value="AMP-binding_C"/>
    <property type="match status" value="1"/>
</dbReference>
<dbReference type="EMBL" id="CM003377">
    <property type="protein sequence ID" value="KOM47875.1"/>
    <property type="molecule type" value="Genomic_DNA"/>
</dbReference>
<gene>
    <name evidence="4" type="ORF">LR48_Vigan07g157900</name>
</gene>
<evidence type="ECO:0008006" key="6">
    <source>
        <dbReference type="Google" id="ProtNLM"/>
    </source>
</evidence>
<dbReference type="InterPro" id="IPR000873">
    <property type="entry name" value="AMP-dep_synth/lig_dom"/>
</dbReference>
<dbReference type="Gene3D" id="2.130.10.10">
    <property type="entry name" value="YVTN repeat-like/Quinoprotein amine dehydrogenase"/>
    <property type="match status" value="2"/>
</dbReference>
<evidence type="ECO:0000256" key="1">
    <source>
        <dbReference type="SAM" id="MobiDB-lite"/>
    </source>
</evidence>
<dbReference type="AlphaFoldDB" id="A0A0L9UYD8"/>
<feature type="region of interest" description="Disordered" evidence="1">
    <location>
        <begin position="377"/>
        <end position="404"/>
    </location>
</feature>
<dbReference type="Gene3D" id="3.30.300.30">
    <property type="match status" value="1"/>
</dbReference>
<dbReference type="PANTHER" id="PTHR44394:SF1">
    <property type="entry name" value="BETA-ALANINE-ACTIVATING ENZYME"/>
    <property type="match status" value="1"/>
</dbReference>
<evidence type="ECO:0000313" key="5">
    <source>
        <dbReference type="Proteomes" id="UP000053144"/>
    </source>
</evidence>
<dbReference type="InterPro" id="IPR036736">
    <property type="entry name" value="ACP-like_sf"/>
</dbReference>
<feature type="compositionally biased region" description="Polar residues" evidence="1">
    <location>
        <begin position="377"/>
        <end position="387"/>
    </location>
</feature>
<accession>A0A0L9UYD8</accession>
<dbReference type="InterPro" id="IPR045851">
    <property type="entry name" value="AMP-bd_C_sf"/>
</dbReference>
<dbReference type="InterPro" id="IPR011047">
    <property type="entry name" value="Quinoprotein_ADH-like_sf"/>
</dbReference>
<proteinExistence type="predicted"/>
<sequence>MKTILPGLKTNANMRVENSLKLLVLSGETFSLTLWEMLSTILPKTSILNLYGSTEVSGDCTYFDCKRMPLIFKEERLTSVPIGLPIPNCDVILLSENDASNEGELYVGGHCIFRGYYKESKEMSFAKLLPHYSCGDFVKGCQDKLYFRTGDLVKQLPSGDFVFLGRKDRIIKINGQRIALEEVEDLLREHPHINDAAVVCRNNKAELVLVEAFIILKKKESLGESLIPAIRSWMINKLPSVVLPNRYFFIESFPLSPSGKVNYELLFGSELLTKNVKDKVGDIDCSNLLQLIKKAFHDALMIEKVCDDDDFFMMGGNSLSAAHAAYSLGIDMRFLYYYPSALKLCMALLQKKGSCTLHNSLDFCLQINTDRQDNHISINHTENSSPLESRMTSKDNNDGPFPSKRLKRGLTDVTSWGDELFPWYSPSVLSFSLNRCNKILRKGQQEVIDTHQNTWSADIPRGNRGHMKDFWKVYMESCVDASPMLVFKGTHIYLFIGSHSHKFLCINARRCGSHDHNLYALDYEKHCCVFKLPCGGSIYGSPAIDEARDLLYVASTGGRLTAISLLASPFTILWLNELEGPVFGSLAVAHNGTVICCLVDGHVLALSPNGSVVWKKTTDGPIFAGSCIPSVLPDEVLVCSRSGSVYSFKLVRTDR</sequence>
<dbReference type="GO" id="GO:0043041">
    <property type="term" value="P:amino acid activation for nonribosomal peptide biosynthetic process"/>
    <property type="evidence" value="ECO:0007669"/>
    <property type="project" value="TreeGrafter"/>
</dbReference>
<dbReference type="Proteomes" id="UP000053144">
    <property type="component" value="Chromosome 7"/>
</dbReference>
<reference evidence="5" key="1">
    <citation type="journal article" date="2015" name="Proc. Natl. Acad. Sci. U.S.A.">
        <title>Genome sequencing of adzuki bean (Vigna angularis) provides insight into high starch and low fat accumulation and domestication.</title>
        <authorList>
            <person name="Yang K."/>
            <person name="Tian Z."/>
            <person name="Chen C."/>
            <person name="Luo L."/>
            <person name="Zhao B."/>
            <person name="Wang Z."/>
            <person name="Yu L."/>
            <person name="Li Y."/>
            <person name="Sun Y."/>
            <person name="Li W."/>
            <person name="Chen Y."/>
            <person name="Li Y."/>
            <person name="Zhang Y."/>
            <person name="Ai D."/>
            <person name="Zhao J."/>
            <person name="Shang C."/>
            <person name="Ma Y."/>
            <person name="Wu B."/>
            <person name="Wang M."/>
            <person name="Gao L."/>
            <person name="Sun D."/>
            <person name="Zhang P."/>
            <person name="Guo F."/>
            <person name="Wang W."/>
            <person name="Li Y."/>
            <person name="Wang J."/>
            <person name="Varshney R.K."/>
            <person name="Wang J."/>
            <person name="Ling H.Q."/>
            <person name="Wan P."/>
        </authorList>
    </citation>
    <scope>NUCLEOTIDE SEQUENCE</scope>
    <source>
        <strain evidence="5">cv. Jingnong 6</strain>
    </source>
</reference>
<dbReference type="STRING" id="3914.A0A0L9UYD8"/>
<feature type="domain" description="AMP-dependent synthetase/ligase" evidence="2">
    <location>
        <begin position="17"/>
        <end position="117"/>
    </location>
</feature>
<dbReference type="Gene3D" id="1.10.1200.10">
    <property type="entry name" value="ACP-like"/>
    <property type="match status" value="1"/>
</dbReference>
<dbReference type="OMA" id="WRINIGS"/>
<evidence type="ECO:0000259" key="3">
    <source>
        <dbReference type="Pfam" id="PF13193"/>
    </source>
</evidence>
<dbReference type="SUPFAM" id="SSF56801">
    <property type="entry name" value="Acetyl-CoA synthetase-like"/>
    <property type="match status" value="1"/>
</dbReference>
<dbReference type="InterPro" id="IPR042099">
    <property type="entry name" value="ANL_N_sf"/>
</dbReference>
<dbReference type="Gene3D" id="3.40.50.12780">
    <property type="entry name" value="N-terminal domain of ligase-like"/>
    <property type="match status" value="1"/>
</dbReference>
<dbReference type="SUPFAM" id="SSF50998">
    <property type="entry name" value="Quinoprotein alcohol dehydrogenase-like"/>
    <property type="match status" value="1"/>
</dbReference>
<dbReference type="Pfam" id="PF00501">
    <property type="entry name" value="AMP-binding"/>
    <property type="match status" value="1"/>
</dbReference>
<evidence type="ECO:0000259" key="2">
    <source>
        <dbReference type="Pfam" id="PF00501"/>
    </source>
</evidence>
<name>A0A0L9UYD8_PHAAN</name>
<feature type="domain" description="AMP-binding enzyme C-terminal" evidence="3">
    <location>
        <begin position="182"/>
        <end position="260"/>
    </location>
</feature>
<evidence type="ECO:0000313" key="4">
    <source>
        <dbReference type="EMBL" id="KOM47875.1"/>
    </source>
</evidence>
<dbReference type="InterPro" id="IPR015943">
    <property type="entry name" value="WD40/YVTN_repeat-like_dom_sf"/>
</dbReference>
<protein>
    <recommendedName>
        <fullName evidence="6">AMP-dependent synthetase/ligase domain-containing protein</fullName>
    </recommendedName>
</protein>
<organism evidence="4 5">
    <name type="scientific">Phaseolus angularis</name>
    <name type="common">Azuki bean</name>
    <name type="synonym">Vigna angularis</name>
    <dbReference type="NCBI Taxonomy" id="3914"/>
    <lineage>
        <taxon>Eukaryota</taxon>
        <taxon>Viridiplantae</taxon>
        <taxon>Streptophyta</taxon>
        <taxon>Embryophyta</taxon>
        <taxon>Tracheophyta</taxon>
        <taxon>Spermatophyta</taxon>
        <taxon>Magnoliopsida</taxon>
        <taxon>eudicotyledons</taxon>
        <taxon>Gunneridae</taxon>
        <taxon>Pentapetalae</taxon>
        <taxon>rosids</taxon>
        <taxon>fabids</taxon>
        <taxon>Fabales</taxon>
        <taxon>Fabaceae</taxon>
        <taxon>Papilionoideae</taxon>
        <taxon>50 kb inversion clade</taxon>
        <taxon>NPAAA clade</taxon>
        <taxon>indigoferoid/millettioid clade</taxon>
        <taxon>Phaseoleae</taxon>
        <taxon>Vigna</taxon>
    </lineage>
</organism>
<dbReference type="Gramene" id="KOM47875">
    <property type="protein sequence ID" value="KOM47875"/>
    <property type="gene ID" value="LR48_Vigan07g157900"/>
</dbReference>
<dbReference type="PANTHER" id="PTHR44394">
    <property type="entry name" value="BETA-ALANINE-ACTIVATING ENZYME"/>
    <property type="match status" value="1"/>
</dbReference>
<dbReference type="InterPro" id="IPR052091">
    <property type="entry name" value="Beta-ala_Activ/Resist"/>
</dbReference>
<dbReference type="InterPro" id="IPR025110">
    <property type="entry name" value="AMP-bd_C"/>
</dbReference>